<feature type="region of interest" description="Disordered" evidence="1">
    <location>
        <begin position="244"/>
        <end position="295"/>
    </location>
</feature>
<organism evidence="2 3">
    <name type="scientific">Chloebia gouldiae</name>
    <name type="common">Gouldian finch</name>
    <name type="synonym">Erythrura gouldiae</name>
    <dbReference type="NCBI Taxonomy" id="44316"/>
    <lineage>
        <taxon>Eukaryota</taxon>
        <taxon>Metazoa</taxon>
        <taxon>Chordata</taxon>
        <taxon>Craniata</taxon>
        <taxon>Vertebrata</taxon>
        <taxon>Euteleostomi</taxon>
        <taxon>Archelosauria</taxon>
        <taxon>Archosauria</taxon>
        <taxon>Dinosauria</taxon>
        <taxon>Saurischia</taxon>
        <taxon>Theropoda</taxon>
        <taxon>Coelurosauria</taxon>
        <taxon>Aves</taxon>
        <taxon>Neognathae</taxon>
        <taxon>Neoaves</taxon>
        <taxon>Telluraves</taxon>
        <taxon>Australaves</taxon>
        <taxon>Passeriformes</taxon>
        <taxon>Passeroidea</taxon>
        <taxon>Passeridae</taxon>
        <taxon>Chloebia</taxon>
    </lineage>
</organism>
<feature type="compositionally biased region" description="Polar residues" evidence="1">
    <location>
        <begin position="257"/>
        <end position="267"/>
    </location>
</feature>
<dbReference type="PANTHER" id="PTHR47060:SF1">
    <property type="entry name" value="HOMEOBOX PROTEIN NOBOX"/>
    <property type="match status" value="1"/>
</dbReference>
<reference evidence="2 3" key="1">
    <citation type="journal article" date="2018" name="Proc. R. Soc. B">
        <title>A non-coding region near Follistatin controls head colour polymorphism in the Gouldian finch.</title>
        <authorList>
            <person name="Toomey M.B."/>
            <person name="Marques C.I."/>
            <person name="Andrade P."/>
            <person name="Araujo P.M."/>
            <person name="Sabatino S."/>
            <person name="Gazda M.A."/>
            <person name="Afonso S."/>
            <person name="Lopes R.J."/>
            <person name="Corbo J.C."/>
            <person name="Carneiro M."/>
        </authorList>
    </citation>
    <scope>NUCLEOTIDE SEQUENCE [LARGE SCALE GENOMIC DNA]</scope>
    <source>
        <strain evidence="2">Red01</strain>
        <tissue evidence="2">Muscle</tissue>
    </source>
</reference>
<dbReference type="OrthoDB" id="1867783at2759"/>
<dbReference type="PANTHER" id="PTHR47060">
    <property type="entry name" value="HOMEOBOX PROTEIN NOBOX"/>
    <property type="match status" value="1"/>
</dbReference>
<accession>A0A3L8RZG8</accession>
<comment type="caution">
    <text evidence="2">The sequence shown here is derived from an EMBL/GenBank/DDBJ whole genome shotgun (WGS) entry which is preliminary data.</text>
</comment>
<gene>
    <name evidence="2" type="ORF">DV515_00014044</name>
</gene>
<protein>
    <submittedName>
        <fullName evidence="2">Uncharacterized protein</fullName>
    </submittedName>
</protein>
<proteinExistence type="predicted"/>
<dbReference type="EMBL" id="QUSF01000108">
    <property type="protein sequence ID" value="RLV91672.1"/>
    <property type="molecule type" value="Genomic_DNA"/>
</dbReference>
<dbReference type="InterPro" id="IPR042988">
    <property type="entry name" value="NOBOX"/>
</dbReference>
<evidence type="ECO:0000256" key="1">
    <source>
        <dbReference type="SAM" id="MobiDB-lite"/>
    </source>
</evidence>
<dbReference type="Proteomes" id="UP000276834">
    <property type="component" value="Unassembled WGS sequence"/>
</dbReference>
<keyword evidence="3" id="KW-1185">Reference proteome</keyword>
<dbReference type="AlphaFoldDB" id="A0A3L8RZG8"/>
<dbReference type="GO" id="GO:0000981">
    <property type="term" value="F:DNA-binding transcription factor activity, RNA polymerase II-specific"/>
    <property type="evidence" value="ECO:0007669"/>
    <property type="project" value="TreeGrafter"/>
</dbReference>
<evidence type="ECO:0000313" key="2">
    <source>
        <dbReference type="EMBL" id="RLV91672.1"/>
    </source>
</evidence>
<sequence length="295" mass="31875">MVAPCEAQAQSKALPQLHFNPSGVECFPNLPSPPPIRRASLALSLAFDPDSHIVPLMLDTPSGECSSASQENGLRDAFSYGFQNQGFSSPVSCPYLEQLEPTDNLEATYCQYSSQGGTYQLSQLCHQGHLASNMFSSDHLPPSALLESHPTFPDLPGNSGAITYGATQGYVQNHTEGPVMPQQPSGNSADIPAYPAVPWSDFYMQEAPFSNQLHSQMPFSSMAGGQYFTEPYLLQVANGTALESMPQTGKQKRLTLPEQNSYQSYQTEPELGALAAKEDLESSSKKGKGTAEIKE</sequence>
<name>A0A3L8RZG8_CHLGU</name>
<evidence type="ECO:0000313" key="3">
    <source>
        <dbReference type="Proteomes" id="UP000276834"/>
    </source>
</evidence>
<feature type="compositionally biased region" description="Basic and acidic residues" evidence="1">
    <location>
        <begin position="276"/>
        <end position="295"/>
    </location>
</feature>
<dbReference type="GO" id="GO:0000978">
    <property type="term" value="F:RNA polymerase II cis-regulatory region sequence-specific DNA binding"/>
    <property type="evidence" value="ECO:0007669"/>
    <property type="project" value="TreeGrafter"/>
</dbReference>